<name>A0A4R2FU86_9VIBR</name>
<dbReference type="InterPro" id="IPR050625">
    <property type="entry name" value="ParA/MinD_ATPase"/>
</dbReference>
<dbReference type="GO" id="GO:0009898">
    <property type="term" value="C:cytoplasmic side of plasma membrane"/>
    <property type="evidence" value="ECO:0007669"/>
    <property type="project" value="TreeGrafter"/>
</dbReference>
<dbReference type="RefSeq" id="WP_048657804.1">
    <property type="nucleotide sequence ID" value="NZ_CAWMAA010000004.1"/>
</dbReference>
<dbReference type="PANTHER" id="PTHR43384:SF6">
    <property type="entry name" value="SEPTUM SITE-DETERMINING PROTEIN MIND HOMOLOG, CHLOROPLASTIC"/>
    <property type="match status" value="1"/>
</dbReference>
<evidence type="ECO:0000256" key="2">
    <source>
        <dbReference type="ARBA" id="ARBA00022840"/>
    </source>
</evidence>
<keyword evidence="5" id="KW-1185">Reference proteome</keyword>
<dbReference type="EMBL" id="CCJX01000106">
    <property type="protein sequence ID" value="CDT39437.1"/>
    <property type="molecule type" value="Genomic_DNA"/>
</dbReference>
<comment type="caution">
    <text evidence="3">The sequence shown here is derived from an EMBL/GenBank/DDBJ whole genome shotgun (WGS) entry which is preliminary data.</text>
</comment>
<evidence type="ECO:0000313" key="3">
    <source>
        <dbReference type="EMBL" id="CDT14194.1"/>
    </source>
</evidence>
<dbReference type="InterPro" id="IPR027417">
    <property type="entry name" value="P-loop_NTPase"/>
</dbReference>
<dbReference type="PANTHER" id="PTHR43384">
    <property type="entry name" value="SEPTUM SITE-DETERMINING PROTEIN MIND HOMOLOG, CHLOROPLASTIC-RELATED"/>
    <property type="match status" value="1"/>
</dbReference>
<dbReference type="GO" id="GO:0051782">
    <property type="term" value="P:negative regulation of cell division"/>
    <property type="evidence" value="ECO:0007669"/>
    <property type="project" value="TreeGrafter"/>
</dbReference>
<keyword evidence="2" id="KW-0067">ATP-binding</keyword>
<dbReference type="SUPFAM" id="SSF52540">
    <property type="entry name" value="P-loop containing nucleoside triphosphate hydrolases"/>
    <property type="match status" value="1"/>
</dbReference>
<proteinExistence type="predicted"/>
<reference evidence="6" key="2">
    <citation type="submission" date="2014-06" db="EMBL/GenBank/DDBJ databases">
        <authorList>
            <person name="Le Roux Frederique"/>
        </authorList>
    </citation>
    <scope>NUCLEOTIDE SEQUENCE [LARGE SCALE GENOMIC DNA]</scope>
    <source>
        <strain evidence="6">J5-5</strain>
    </source>
</reference>
<evidence type="ECO:0000313" key="5">
    <source>
        <dbReference type="Proteomes" id="UP000049077"/>
    </source>
</evidence>
<keyword evidence="1" id="KW-0547">Nucleotide-binding</keyword>
<dbReference type="GO" id="GO:0005829">
    <property type="term" value="C:cytosol"/>
    <property type="evidence" value="ECO:0007669"/>
    <property type="project" value="TreeGrafter"/>
</dbReference>
<organism evidence="3 6">
    <name type="scientific">Vibrio crassostreae</name>
    <dbReference type="NCBI Taxonomy" id="246167"/>
    <lineage>
        <taxon>Bacteria</taxon>
        <taxon>Pseudomonadati</taxon>
        <taxon>Pseudomonadota</taxon>
        <taxon>Gammaproteobacteria</taxon>
        <taxon>Vibrionales</taxon>
        <taxon>Vibrionaceae</taxon>
        <taxon>Vibrio</taxon>
    </lineage>
</organism>
<protein>
    <submittedName>
        <fullName evidence="3">Uncharacterized protein</fullName>
    </submittedName>
</protein>
<sequence length="407" mass="45208">MFNLVDKLSAKDEQTPQVDNHCAVLFQSEDCRAHLYKAFRFEGLPEPVAFENQPASALKLAEFVNLKVVMIDLNDSDNVVRDAQQIALQLPTHLSVVVIGSEDAITTIRALKDLGFYYLFWPASEVEVTDFYRSVLHNHMQRQGVARNRKAKQIAFVGVKGGVGTSLIASEVSRCLAKQHSLPTLLVDHTYTGSNLDVMLGLKKFQKRNVQKGTLVSAVDTALASNLVQSLENNLSILAVESQDFSRGELHEYTQALTKQVEQNSSFIIEDYSHSALTQQELSRALADVDSLVLVFDATVSSLRELNRIVGSVQAELPTMTIVTVMNHTRPSNAASVSKADVEKHFGQAANCHVEFDHKANQYLLQGELITETRSEMQLGLTQLVAILLGEQVVQKSKTSWLSWLKR</sequence>
<dbReference type="Proteomes" id="UP000049495">
    <property type="component" value="Unassembled WGS sequence"/>
</dbReference>
<dbReference type="Gene3D" id="3.40.50.300">
    <property type="entry name" value="P-loop containing nucleotide triphosphate hydrolases"/>
    <property type="match status" value="1"/>
</dbReference>
<evidence type="ECO:0000313" key="4">
    <source>
        <dbReference type="EMBL" id="CDT39437.1"/>
    </source>
</evidence>
<evidence type="ECO:0000313" key="6">
    <source>
        <dbReference type="Proteomes" id="UP000049495"/>
    </source>
</evidence>
<dbReference type="EMBL" id="CCJV01000059">
    <property type="protein sequence ID" value="CDT14194.1"/>
    <property type="molecule type" value="Genomic_DNA"/>
</dbReference>
<dbReference type="GO" id="GO:0005524">
    <property type="term" value="F:ATP binding"/>
    <property type="evidence" value="ECO:0007669"/>
    <property type="project" value="UniProtKB-KW"/>
</dbReference>
<dbReference type="AlphaFoldDB" id="A0A4R2FU86"/>
<dbReference type="OrthoDB" id="6250531at2"/>
<evidence type="ECO:0000256" key="1">
    <source>
        <dbReference type="ARBA" id="ARBA00022741"/>
    </source>
</evidence>
<accession>A0A4R2FU86</accession>
<dbReference type="GO" id="GO:0016887">
    <property type="term" value="F:ATP hydrolysis activity"/>
    <property type="evidence" value="ECO:0007669"/>
    <property type="project" value="TreeGrafter"/>
</dbReference>
<reference evidence="3 5" key="1">
    <citation type="submission" date="2014-06" db="EMBL/GenBank/DDBJ databases">
        <authorList>
            <person name="Le Roux F."/>
        </authorList>
    </citation>
    <scope>NUCLEOTIDE SEQUENCE</scope>
    <source>
        <strain evidence="4 5">J5-4</strain>
        <strain evidence="3">J5-5</strain>
    </source>
</reference>
<gene>
    <name evidence="4" type="ORF">VCR4J5_230025</name>
    <name evidence="3" type="ORF">VCR5J5_1510024</name>
</gene>
<dbReference type="Gene3D" id="3.40.50.2300">
    <property type="match status" value="1"/>
</dbReference>
<dbReference type="Proteomes" id="UP000049077">
    <property type="component" value="Unassembled WGS sequence"/>
</dbReference>